<feature type="domain" description="Beta-hexosaminidase bacterial type N-terminal" evidence="6">
    <location>
        <begin position="120"/>
        <end position="244"/>
    </location>
</feature>
<keyword evidence="3" id="KW-0326">Glycosidase</keyword>
<dbReference type="InterPro" id="IPR017853">
    <property type="entry name" value="GH"/>
</dbReference>
<dbReference type="Pfam" id="PF13385">
    <property type="entry name" value="Laminin_G_3"/>
    <property type="match status" value="1"/>
</dbReference>
<dbReference type="RefSeq" id="WP_346580552.1">
    <property type="nucleotide sequence ID" value="NZ_JBDJLH010000001.1"/>
</dbReference>
<dbReference type="InterPro" id="IPR015882">
    <property type="entry name" value="HEX_bac_N"/>
</dbReference>
<keyword evidence="4" id="KW-0732">Signal</keyword>
<dbReference type="SUPFAM" id="SSF55545">
    <property type="entry name" value="beta-N-acetylhexosaminidase-like domain"/>
    <property type="match status" value="1"/>
</dbReference>
<evidence type="ECO:0000313" key="8">
    <source>
        <dbReference type="Proteomes" id="UP001409291"/>
    </source>
</evidence>
<evidence type="ECO:0000256" key="3">
    <source>
        <dbReference type="ARBA" id="ARBA00023295"/>
    </source>
</evidence>
<dbReference type="Gene3D" id="2.60.120.200">
    <property type="match status" value="1"/>
</dbReference>
<evidence type="ECO:0000256" key="2">
    <source>
        <dbReference type="ARBA" id="ARBA00022801"/>
    </source>
</evidence>
<dbReference type="Proteomes" id="UP001409291">
    <property type="component" value="Unassembled WGS sequence"/>
</dbReference>
<dbReference type="InterPro" id="IPR015883">
    <property type="entry name" value="Glyco_hydro_20_cat"/>
</dbReference>
<dbReference type="Pfam" id="PF02838">
    <property type="entry name" value="Glyco_hydro_20b"/>
    <property type="match status" value="1"/>
</dbReference>
<dbReference type="InterPro" id="IPR052764">
    <property type="entry name" value="GH20_Enzymes"/>
</dbReference>
<dbReference type="Pfam" id="PF00728">
    <property type="entry name" value="Glyco_hydro_20"/>
    <property type="match status" value="1"/>
</dbReference>
<dbReference type="InterPro" id="IPR029018">
    <property type="entry name" value="Hex-like_dom2"/>
</dbReference>
<evidence type="ECO:0000256" key="4">
    <source>
        <dbReference type="SAM" id="SignalP"/>
    </source>
</evidence>
<name>A0ABV0BN61_9SPHI</name>
<dbReference type="SUPFAM" id="SSF51445">
    <property type="entry name" value="(Trans)glycosidases"/>
    <property type="match status" value="1"/>
</dbReference>
<dbReference type="PANTHER" id="PTHR43678:SF1">
    <property type="entry name" value="BETA-N-ACETYLHEXOSAMINIDASE"/>
    <property type="match status" value="1"/>
</dbReference>
<sequence length="793" mass="89936">MKLKKIYAILAFQLIAGGLFAQEQLDSLAVTKLSPLFSQPTLKNNKLVVPQIKGYEVSLIGSDNKVVIDLNGHISQPLIDKKVNVLYKIVRKSDRAFGEIPMKDIVIKGVYGDKGVGEQPFVIPSLREWYGVDGVFQLRPESAIVLEQQNEESSKVAQLLKEDIKKLIGLDLPVRTGEPKAGDIFIGSKGDKALGNEGYSLKIDDVFSIQAPNYNGKVFGTRTLLQLLAQNKKQLSISKGFSRDYPTYEVRGFMLDVGRKFFTIDFLNDYVEMMSYYKMSNFHIHLTDNAFDKYFNYDWDSTYAGFRLENERYPNLASKDGHYTKAEFIALQKKALRYGVTIIPEIDVPAHSLAISHAIPEVGSRKFGMDHLDLDNPKSYEVVKNIFDEYTKGPNPVFIGEEVHIGTDEYAKSESEKFRKFTDYVIKVVQDNGKKVRAWGALTHAQGTTPVRVKDVRLNMWYNGYADPIAMKKLGYQQISTPDGWLYIVPAAGYYYDYLNTDHLYNNWEPRMIGDITFEKGDPIVDGGMFAVWNDIAGNGISEKDVHNRVFPAIQVLAEKMWGAADQHTSLFTFNQKKKSVIEAPGLNMRGHYAALDPVIVHLNFDSQTHNQMDNEWKEASTTGTQFEKGIKDNGLKFTGETSKLILPIAEIGEQYTVSFWIKPETNLVGDLFVSKNAKVFSDGKGLGYARDGYQYYFDYTLPINEWSQLSITGDHIGTQLYVNGKLMKDMKPFDVVMPYKDKNNGKEIKYKKVQTLVFPLSEISLKNAILDELKVYNKKLTSQEIVSEFRTY</sequence>
<proteinExistence type="inferred from homology"/>
<dbReference type="Gene3D" id="3.30.379.10">
    <property type="entry name" value="Chitobiase/beta-hexosaminidase domain 2-like"/>
    <property type="match status" value="1"/>
</dbReference>
<comment type="similarity">
    <text evidence="1">Belongs to the glycosyl hydrolase 20 family.</text>
</comment>
<keyword evidence="8" id="KW-1185">Reference proteome</keyword>
<feature type="chain" id="PRO_5046907192" evidence="4">
    <location>
        <begin position="22"/>
        <end position="793"/>
    </location>
</feature>
<feature type="signal peptide" evidence="4">
    <location>
        <begin position="1"/>
        <end position="21"/>
    </location>
</feature>
<organism evidence="7 8">
    <name type="scientific">Sphingobacterium kitahiroshimense</name>
    <dbReference type="NCBI Taxonomy" id="470446"/>
    <lineage>
        <taxon>Bacteria</taxon>
        <taxon>Pseudomonadati</taxon>
        <taxon>Bacteroidota</taxon>
        <taxon>Sphingobacteriia</taxon>
        <taxon>Sphingobacteriales</taxon>
        <taxon>Sphingobacteriaceae</taxon>
        <taxon>Sphingobacterium</taxon>
    </lineage>
</organism>
<keyword evidence="2" id="KW-0378">Hydrolase</keyword>
<dbReference type="SUPFAM" id="SSF49899">
    <property type="entry name" value="Concanavalin A-like lectins/glucanases"/>
    <property type="match status" value="1"/>
</dbReference>
<dbReference type="InterPro" id="IPR013320">
    <property type="entry name" value="ConA-like_dom_sf"/>
</dbReference>
<dbReference type="CDD" id="cd06564">
    <property type="entry name" value="GH20_DspB_LnbB-like"/>
    <property type="match status" value="1"/>
</dbReference>
<accession>A0ABV0BN61</accession>
<dbReference type="Gene3D" id="3.20.20.80">
    <property type="entry name" value="Glycosidases"/>
    <property type="match status" value="1"/>
</dbReference>
<dbReference type="PRINTS" id="PR00738">
    <property type="entry name" value="GLHYDRLASE20"/>
</dbReference>
<dbReference type="InterPro" id="IPR025705">
    <property type="entry name" value="Beta_hexosaminidase_sua/sub"/>
</dbReference>
<evidence type="ECO:0000256" key="1">
    <source>
        <dbReference type="ARBA" id="ARBA00006285"/>
    </source>
</evidence>
<comment type="caution">
    <text evidence="7">The sequence shown here is derived from an EMBL/GenBank/DDBJ whole genome shotgun (WGS) entry which is preliminary data.</text>
</comment>
<evidence type="ECO:0000259" key="5">
    <source>
        <dbReference type="Pfam" id="PF00728"/>
    </source>
</evidence>
<dbReference type="EMBL" id="JBDJNQ010000001">
    <property type="protein sequence ID" value="MEN5376236.1"/>
    <property type="molecule type" value="Genomic_DNA"/>
</dbReference>
<protein>
    <submittedName>
        <fullName evidence="7">Family 20 glycosylhydrolase</fullName>
    </submittedName>
</protein>
<dbReference type="PANTHER" id="PTHR43678">
    <property type="entry name" value="PUTATIVE (AFU_ORTHOLOGUE AFUA_2G00640)-RELATED"/>
    <property type="match status" value="1"/>
</dbReference>
<gene>
    <name evidence="7" type="ORF">ABE541_03085</name>
</gene>
<feature type="domain" description="Glycoside hydrolase family 20 catalytic" evidence="5">
    <location>
        <begin position="248"/>
        <end position="563"/>
    </location>
</feature>
<evidence type="ECO:0000313" key="7">
    <source>
        <dbReference type="EMBL" id="MEN5376236.1"/>
    </source>
</evidence>
<reference evidence="7 8" key="1">
    <citation type="submission" date="2024-04" db="EMBL/GenBank/DDBJ databases">
        <title>WGS of bacteria from Torrens River.</title>
        <authorList>
            <person name="Wyrsch E.R."/>
            <person name="Drigo B."/>
        </authorList>
    </citation>
    <scope>NUCLEOTIDE SEQUENCE [LARGE SCALE GENOMIC DNA]</scope>
    <source>
        <strain evidence="7 8">TWI391</strain>
    </source>
</reference>
<evidence type="ECO:0000259" key="6">
    <source>
        <dbReference type="Pfam" id="PF02838"/>
    </source>
</evidence>